<evidence type="ECO:0000313" key="8">
    <source>
        <dbReference type="Proteomes" id="UP000176893"/>
    </source>
</evidence>
<dbReference type="InterPro" id="IPR006638">
    <property type="entry name" value="Elp3/MiaA/NifB-like_rSAM"/>
</dbReference>
<dbReference type="SMART" id="SM00729">
    <property type="entry name" value="Elp3"/>
    <property type="match status" value="1"/>
</dbReference>
<sequence>MSKIITLTKADKNGDPCNTVHPADIIKDIKPKDIEGVNLLFINMPLRETAVPNTTPEGPLLMATNLRDNYGVNATIVDLNAYRIKDETANQRNLPNGRHKTQQEACDLIEKHTKIHGEPDVVALSGMITTLSWQETISQFIRRSLPNSFLVSGGGLATDLKTGLFNYIPELDAIAHSEGDDVIVKICHDAKIIRQNGFNSALNSRKLDPYYLGHINNRHRLMYAGYRPRSLDAIPFADLEFLREDVNGFRVLDYYLGNAVWGMSANNSSAAPFTMTISTTSVSSRGCPFACNYCDRQAQGERNWGIRSAEHIYAEMIHHFMKYHIDFKGFPDDNFAVAIPRIEELVPLLGPLGISWGTHTRMDEGADPRRIKPMAQAGCIYIGFGPESANAKDLVAINKGGHTLSNGFEECKVFGKTYNFPKSMTIATRNCLEFGIHANCTYIMGIPGQTLESLKDTVGFMAWQEEEYAKYGIPAEAVNKRMFTLTAYPTELMKVPIVQDKLRKVFGINFDPETHMPICDDNFHKYCRELDDATKIMHDPLTGEPLNYSDIPIDQFLQAREHIDSGQTLKILDM</sequence>
<proteinExistence type="predicted"/>
<feature type="domain" description="Elp3/MiaA/NifB-like radical SAM core" evidence="6">
    <location>
        <begin position="277"/>
        <end position="504"/>
    </location>
</feature>
<evidence type="ECO:0000256" key="1">
    <source>
        <dbReference type="ARBA" id="ARBA00001966"/>
    </source>
</evidence>
<dbReference type="InterPro" id="IPR058240">
    <property type="entry name" value="rSAM_sf"/>
</dbReference>
<keyword evidence="5" id="KW-0411">Iron-sulfur</keyword>
<dbReference type="CDD" id="cd01335">
    <property type="entry name" value="Radical_SAM"/>
    <property type="match status" value="1"/>
</dbReference>
<name>A0A1F8EDJ0_9BACT</name>
<dbReference type="InterPro" id="IPR007197">
    <property type="entry name" value="rSAM"/>
</dbReference>
<dbReference type="SFLD" id="SFLDS00029">
    <property type="entry name" value="Radical_SAM"/>
    <property type="match status" value="1"/>
</dbReference>
<dbReference type="STRING" id="1802661.A2649_01155"/>
<dbReference type="GO" id="GO:0046872">
    <property type="term" value="F:metal ion binding"/>
    <property type="evidence" value="ECO:0007669"/>
    <property type="project" value="UniProtKB-KW"/>
</dbReference>
<reference evidence="7 8" key="1">
    <citation type="journal article" date="2016" name="Nat. Commun.">
        <title>Thousands of microbial genomes shed light on interconnected biogeochemical processes in an aquifer system.</title>
        <authorList>
            <person name="Anantharaman K."/>
            <person name="Brown C.T."/>
            <person name="Hug L.A."/>
            <person name="Sharon I."/>
            <person name="Castelle C.J."/>
            <person name="Probst A.J."/>
            <person name="Thomas B.C."/>
            <person name="Singh A."/>
            <person name="Wilkins M.J."/>
            <person name="Karaoz U."/>
            <person name="Brodie E.L."/>
            <person name="Williams K.H."/>
            <person name="Hubbard S.S."/>
            <person name="Banfield J.F."/>
        </authorList>
    </citation>
    <scope>NUCLEOTIDE SEQUENCE [LARGE SCALE GENOMIC DNA]</scope>
</reference>
<evidence type="ECO:0000259" key="6">
    <source>
        <dbReference type="SMART" id="SM00729"/>
    </source>
</evidence>
<evidence type="ECO:0000256" key="4">
    <source>
        <dbReference type="ARBA" id="ARBA00023004"/>
    </source>
</evidence>
<evidence type="ECO:0000313" key="7">
    <source>
        <dbReference type="EMBL" id="OGM98956.1"/>
    </source>
</evidence>
<dbReference type="GO" id="GO:0051536">
    <property type="term" value="F:iron-sulfur cluster binding"/>
    <property type="evidence" value="ECO:0007669"/>
    <property type="project" value="UniProtKB-KW"/>
</dbReference>
<dbReference type="SUPFAM" id="SSF102114">
    <property type="entry name" value="Radical SAM enzymes"/>
    <property type="match status" value="1"/>
</dbReference>
<dbReference type="SFLD" id="SFLDG01082">
    <property type="entry name" value="B12-binding_domain_containing"/>
    <property type="match status" value="1"/>
</dbReference>
<dbReference type="PANTHER" id="PTHR43409">
    <property type="entry name" value="ANAEROBIC MAGNESIUM-PROTOPORPHYRIN IX MONOMETHYL ESTER CYCLASE-RELATED"/>
    <property type="match status" value="1"/>
</dbReference>
<dbReference type="Proteomes" id="UP000176893">
    <property type="component" value="Unassembled WGS sequence"/>
</dbReference>
<dbReference type="InterPro" id="IPR051198">
    <property type="entry name" value="BchE-like"/>
</dbReference>
<dbReference type="Gene3D" id="3.40.50.280">
    <property type="entry name" value="Cobalamin-binding domain"/>
    <property type="match status" value="1"/>
</dbReference>
<evidence type="ECO:0000256" key="5">
    <source>
        <dbReference type="ARBA" id="ARBA00023014"/>
    </source>
</evidence>
<comment type="caution">
    <text evidence="7">The sequence shown here is derived from an EMBL/GenBank/DDBJ whole genome shotgun (WGS) entry which is preliminary data.</text>
</comment>
<accession>A0A1F8EDJ0</accession>
<evidence type="ECO:0000256" key="3">
    <source>
        <dbReference type="ARBA" id="ARBA00022723"/>
    </source>
</evidence>
<dbReference type="AlphaFoldDB" id="A0A1F8EDJ0"/>
<organism evidence="7 8">
    <name type="scientific">Candidatus Yanofskybacteria bacterium RIFCSPHIGHO2_01_FULL_41_26</name>
    <dbReference type="NCBI Taxonomy" id="1802661"/>
    <lineage>
        <taxon>Bacteria</taxon>
        <taxon>Candidatus Yanofskyibacteriota</taxon>
    </lineage>
</organism>
<evidence type="ECO:0000256" key="2">
    <source>
        <dbReference type="ARBA" id="ARBA00022691"/>
    </source>
</evidence>
<keyword evidence="4" id="KW-0408">Iron</keyword>
<dbReference type="GO" id="GO:0005829">
    <property type="term" value="C:cytosol"/>
    <property type="evidence" value="ECO:0007669"/>
    <property type="project" value="TreeGrafter"/>
</dbReference>
<dbReference type="GO" id="GO:0003824">
    <property type="term" value="F:catalytic activity"/>
    <property type="evidence" value="ECO:0007669"/>
    <property type="project" value="InterPro"/>
</dbReference>
<gene>
    <name evidence="7" type="ORF">A2649_01155</name>
</gene>
<dbReference type="PANTHER" id="PTHR43409:SF7">
    <property type="entry name" value="BLL1977 PROTEIN"/>
    <property type="match status" value="1"/>
</dbReference>
<dbReference type="EMBL" id="MGJB01000006">
    <property type="protein sequence ID" value="OGM98956.1"/>
    <property type="molecule type" value="Genomic_DNA"/>
</dbReference>
<dbReference type="Pfam" id="PF04055">
    <property type="entry name" value="Radical_SAM"/>
    <property type="match status" value="1"/>
</dbReference>
<protein>
    <recommendedName>
        <fullName evidence="6">Elp3/MiaA/NifB-like radical SAM core domain-containing protein</fullName>
    </recommendedName>
</protein>
<keyword evidence="3" id="KW-0479">Metal-binding</keyword>
<keyword evidence="2" id="KW-0949">S-adenosyl-L-methionine</keyword>
<comment type="cofactor">
    <cofactor evidence="1">
        <name>[4Fe-4S] cluster</name>
        <dbReference type="ChEBI" id="CHEBI:49883"/>
    </cofactor>
</comment>